<feature type="region of interest" description="Disordered" evidence="1">
    <location>
        <begin position="134"/>
        <end position="153"/>
    </location>
</feature>
<evidence type="ECO:0000313" key="2">
    <source>
        <dbReference type="EMBL" id="CAD6936331.1"/>
    </source>
</evidence>
<gene>
    <name evidence="2" type="ORF">JKILLFL_G7439</name>
</gene>
<dbReference type="Proteomes" id="UP000836404">
    <property type="component" value="Unassembled WGS sequence"/>
</dbReference>
<accession>A0A9N8LSS1</accession>
<evidence type="ECO:0000256" key="1">
    <source>
        <dbReference type="SAM" id="MobiDB-lite"/>
    </source>
</evidence>
<keyword evidence="3" id="KW-1185">Reference proteome</keyword>
<reference evidence="2 3" key="1">
    <citation type="submission" date="2020-10" db="EMBL/GenBank/DDBJ databases">
        <authorList>
            <person name="Sedaghatjoo S."/>
        </authorList>
    </citation>
    <scope>NUCLEOTIDE SEQUENCE [LARGE SCALE GENOMIC DNA]</scope>
    <source>
        <strain evidence="2 3">LLFL</strain>
    </source>
</reference>
<dbReference type="EMBL" id="CAJHJF010003566">
    <property type="protein sequence ID" value="CAD6936331.1"/>
    <property type="molecule type" value="Genomic_DNA"/>
</dbReference>
<organism evidence="2 3">
    <name type="scientific">Tilletia laevis</name>
    <dbReference type="NCBI Taxonomy" id="157183"/>
    <lineage>
        <taxon>Eukaryota</taxon>
        <taxon>Fungi</taxon>
        <taxon>Dikarya</taxon>
        <taxon>Basidiomycota</taxon>
        <taxon>Ustilaginomycotina</taxon>
        <taxon>Exobasidiomycetes</taxon>
        <taxon>Tilletiales</taxon>
        <taxon>Tilletiaceae</taxon>
        <taxon>Tilletia</taxon>
    </lineage>
</organism>
<dbReference type="AlphaFoldDB" id="A0A9N8LSS1"/>
<feature type="compositionally biased region" description="Polar residues" evidence="1">
    <location>
        <begin position="50"/>
        <end position="71"/>
    </location>
</feature>
<proteinExistence type="predicted"/>
<name>A0A9N8LSS1_9BASI</name>
<evidence type="ECO:0000313" key="3">
    <source>
        <dbReference type="Proteomes" id="UP000836404"/>
    </source>
</evidence>
<sequence>MRMEKYIKQWEIEHEHASNCARLPLPSPFHPARQNKRTALRPLPLARQASPPQSCPSSTSETHATSFSPTLASPPLGTPSPRVQTYPCPTLGDVLSGRGIAAHFSSSHNGGGDDEVDTVGVALLRKQAKAALARTQAAKGGDSSGSAKAEPELNETLARVDGLAQRKRKAAESHADIDIMPWHRCMPATSSENGSDSLEKAVTSLFLHSRVPLCELSRACGFSFFTKPVAESSGDEDEVAQVGFRVRRKRWHPTAVMTRLAPSWVRVGSFELRASRAEWESVRVLGEYTVRYLFQ</sequence>
<comment type="caution">
    <text evidence="2">The sequence shown here is derived from an EMBL/GenBank/DDBJ whole genome shotgun (WGS) entry which is preliminary data.</text>
</comment>
<feature type="region of interest" description="Disordered" evidence="1">
    <location>
        <begin position="24"/>
        <end position="90"/>
    </location>
</feature>
<protein>
    <submittedName>
        <fullName evidence="2">Uncharacterized protein</fullName>
    </submittedName>
</protein>